<comment type="caution">
    <text evidence="1">The sequence shown here is derived from an EMBL/GenBank/DDBJ whole genome shotgun (WGS) entry which is preliminary data.</text>
</comment>
<accession>A0ABP7EM94</accession>
<proteinExistence type="predicted"/>
<protein>
    <recommendedName>
        <fullName evidence="3">Helix-turn-helix domain-containing protein</fullName>
    </recommendedName>
</protein>
<organism evidence="1 2">
    <name type="scientific">Microlunatus aurantiacus</name>
    <dbReference type="NCBI Taxonomy" id="446786"/>
    <lineage>
        <taxon>Bacteria</taxon>
        <taxon>Bacillati</taxon>
        <taxon>Actinomycetota</taxon>
        <taxon>Actinomycetes</taxon>
        <taxon>Propionibacteriales</taxon>
        <taxon>Propionibacteriaceae</taxon>
        <taxon>Microlunatus</taxon>
    </lineage>
</organism>
<dbReference type="Proteomes" id="UP001500051">
    <property type="component" value="Unassembled WGS sequence"/>
</dbReference>
<sequence>MNVTRAGSESTRLSIELSQTLQLLVRASKHTPAIPASEMCAVLRYLAAAEFGLAQAFEQLAACVGRSADDGLFWAAESATETALAAKGLRLAAKRLSRAAECSTDVATLLTDAREDIALEGRAVNRRLLDRKSARCTTEGDQTPDEPLRRRLPERGRTTIRVKTPRWPDPVEVEAVDPVEWISPAETAELLEITRNTLATSWVTSRIGPRRYRVDGAFAYRRSEVELVRDHRSQVLHGRQPAA</sequence>
<keyword evidence="2" id="KW-1185">Reference proteome</keyword>
<name>A0ABP7EM94_9ACTN</name>
<evidence type="ECO:0000313" key="2">
    <source>
        <dbReference type="Proteomes" id="UP001500051"/>
    </source>
</evidence>
<gene>
    <name evidence="1" type="ORF">GCM10022204_45620</name>
</gene>
<evidence type="ECO:0008006" key="3">
    <source>
        <dbReference type="Google" id="ProtNLM"/>
    </source>
</evidence>
<reference evidence="2" key="1">
    <citation type="journal article" date="2019" name="Int. J. Syst. Evol. Microbiol.">
        <title>The Global Catalogue of Microorganisms (GCM) 10K type strain sequencing project: providing services to taxonomists for standard genome sequencing and annotation.</title>
        <authorList>
            <consortium name="The Broad Institute Genomics Platform"/>
            <consortium name="The Broad Institute Genome Sequencing Center for Infectious Disease"/>
            <person name="Wu L."/>
            <person name="Ma J."/>
        </authorList>
    </citation>
    <scope>NUCLEOTIDE SEQUENCE [LARGE SCALE GENOMIC DNA]</scope>
    <source>
        <strain evidence="2">JCM 16548</strain>
    </source>
</reference>
<evidence type="ECO:0000313" key="1">
    <source>
        <dbReference type="EMBL" id="GAA3720336.1"/>
    </source>
</evidence>
<dbReference type="EMBL" id="BAAAYX010000035">
    <property type="protein sequence ID" value="GAA3720336.1"/>
    <property type="molecule type" value="Genomic_DNA"/>
</dbReference>